<evidence type="ECO:0000313" key="5">
    <source>
        <dbReference type="Proteomes" id="UP001642409"/>
    </source>
</evidence>
<keyword evidence="1" id="KW-0677">Repeat</keyword>
<evidence type="ECO:0000256" key="2">
    <source>
        <dbReference type="ARBA" id="ARBA00022837"/>
    </source>
</evidence>
<keyword evidence="2" id="KW-0106">Calcium</keyword>
<comment type="caution">
    <text evidence="4">The sequence shown here is derived from an EMBL/GenBank/DDBJ whole genome shotgun (WGS) entry which is preliminary data.</text>
</comment>
<dbReference type="CDD" id="cd00051">
    <property type="entry name" value="EFh"/>
    <property type="match status" value="2"/>
</dbReference>
<dbReference type="EMBL" id="CAXDID020000041">
    <property type="protein sequence ID" value="CAL6000405.1"/>
    <property type="molecule type" value="Genomic_DNA"/>
</dbReference>
<organism evidence="4 5">
    <name type="scientific">Hexamita inflata</name>
    <dbReference type="NCBI Taxonomy" id="28002"/>
    <lineage>
        <taxon>Eukaryota</taxon>
        <taxon>Metamonada</taxon>
        <taxon>Diplomonadida</taxon>
        <taxon>Hexamitidae</taxon>
        <taxon>Hexamitinae</taxon>
        <taxon>Hexamita</taxon>
    </lineage>
</organism>
<dbReference type="SUPFAM" id="SSF47473">
    <property type="entry name" value="EF-hand"/>
    <property type="match status" value="1"/>
</dbReference>
<evidence type="ECO:0000313" key="4">
    <source>
        <dbReference type="EMBL" id="CAL6000405.1"/>
    </source>
</evidence>
<gene>
    <name evidence="4" type="ORF">HINF_LOCUS16681</name>
</gene>
<dbReference type="InterPro" id="IPR050230">
    <property type="entry name" value="CALM/Myosin/TropC-like"/>
</dbReference>
<dbReference type="InterPro" id="IPR018247">
    <property type="entry name" value="EF_Hand_1_Ca_BS"/>
</dbReference>
<feature type="domain" description="EF-hand" evidence="3">
    <location>
        <begin position="121"/>
        <end position="156"/>
    </location>
</feature>
<feature type="domain" description="EF-hand" evidence="3">
    <location>
        <begin position="48"/>
        <end position="83"/>
    </location>
</feature>
<dbReference type="PROSITE" id="PS50222">
    <property type="entry name" value="EF_HAND_2"/>
    <property type="match status" value="4"/>
</dbReference>
<evidence type="ECO:0000259" key="3">
    <source>
        <dbReference type="PROSITE" id="PS50222"/>
    </source>
</evidence>
<feature type="domain" description="EF-hand" evidence="3">
    <location>
        <begin position="12"/>
        <end position="47"/>
    </location>
</feature>
<protein>
    <submittedName>
        <fullName evidence="4">Centrin</fullName>
    </submittedName>
</protein>
<accession>A0ABP1HSY5</accession>
<evidence type="ECO:0000256" key="1">
    <source>
        <dbReference type="ARBA" id="ARBA00022737"/>
    </source>
</evidence>
<dbReference type="Pfam" id="PF13499">
    <property type="entry name" value="EF-hand_7"/>
    <property type="match status" value="2"/>
</dbReference>
<dbReference type="PANTHER" id="PTHR23048">
    <property type="entry name" value="MYOSIN LIGHT CHAIN 1, 3"/>
    <property type="match status" value="1"/>
</dbReference>
<dbReference type="InterPro" id="IPR002048">
    <property type="entry name" value="EF_hand_dom"/>
</dbReference>
<dbReference type="SMART" id="SM00054">
    <property type="entry name" value="EFh"/>
    <property type="match status" value="4"/>
</dbReference>
<keyword evidence="5" id="KW-1185">Reference proteome</keyword>
<dbReference type="InterPro" id="IPR011992">
    <property type="entry name" value="EF-hand-dom_pair"/>
</dbReference>
<sequence>MKKRQEPDLSEQQKRDLREAFDLFDSDGTGKVPSKEIKVAMRALGFEPTREELKKFIQEVDSANTGLIDLNDFIRIITTKMGEKDSREDILKSFKLFDDDHTGKVSFKNIKRVATELNEKLSDEEIQEMIDEADRDQDGLISEEEFIRIIRATNLF</sequence>
<name>A0ABP1HSY5_9EUKA</name>
<dbReference type="PANTHER" id="PTHR23048:SF59">
    <property type="entry name" value="EF-HAND SUPERFAMILY PROTEIN"/>
    <property type="match status" value="1"/>
</dbReference>
<dbReference type="Proteomes" id="UP001642409">
    <property type="component" value="Unassembled WGS sequence"/>
</dbReference>
<dbReference type="PROSITE" id="PS00018">
    <property type="entry name" value="EF_HAND_1"/>
    <property type="match status" value="1"/>
</dbReference>
<proteinExistence type="predicted"/>
<feature type="domain" description="EF-hand" evidence="3">
    <location>
        <begin position="85"/>
        <end position="120"/>
    </location>
</feature>
<dbReference type="Gene3D" id="1.10.238.10">
    <property type="entry name" value="EF-hand"/>
    <property type="match status" value="2"/>
</dbReference>
<reference evidence="4 5" key="1">
    <citation type="submission" date="2024-07" db="EMBL/GenBank/DDBJ databases">
        <authorList>
            <person name="Akdeniz Z."/>
        </authorList>
    </citation>
    <scope>NUCLEOTIDE SEQUENCE [LARGE SCALE GENOMIC DNA]</scope>
</reference>